<protein>
    <submittedName>
        <fullName evidence="1">Uncharacterized protein</fullName>
    </submittedName>
</protein>
<evidence type="ECO:0000313" key="2">
    <source>
        <dbReference type="Proteomes" id="UP000549009"/>
    </source>
</evidence>
<dbReference type="Proteomes" id="UP000549009">
    <property type="component" value="Unassembled WGS sequence"/>
</dbReference>
<sequence length="53" mass="5824">MSITTQSDTLSAISQARRLSEVYLAAAEAILASIHHIVTDEPCYLLKQRQHAA</sequence>
<proteinExistence type="predicted"/>
<organism evidence="1 2">
    <name type="scientific">Streptomyces spectabilis</name>
    <dbReference type="NCBI Taxonomy" id="68270"/>
    <lineage>
        <taxon>Bacteria</taxon>
        <taxon>Bacillati</taxon>
        <taxon>Actinomycetota</taxon>
        <taxon>Actinomycetes</taxon>
        <taxon>Kitasatosporales</taxon>
        <taxon>Streptomycetaceae</taxon>
        <taxon>Streptomyces</taxon>
    </lineage>
</organism>
<dbReference type="EMBL" id="JACHJD010000031">
    <property type="protein sequence ID" value="MBB5109574.1"/>
    <property type="molecule type" value="Genomic_DNA"/>
</dbReference>
<evidence type="ECO:0000313" key="1">
    <source>
        <dbReference type="EMBL" id="MBB5109574.1"/>
    </source>
</evidence>
<keyword evidence="2" id="KW-1185">Reference proteome</keyword>
<reference evidence="1 2" key="1">
    <citation type="submission" date="2020-08" db="EMBL/GenBank/DDBJ databases">
        <title>Genomic Encyclopedia of Type Strains, Phase III (KMG-III): the genomes of soil and plant-associated and newly described type strains.</title>
        <authorList>
            <person name="Whitman W."/>
        </authorList>
    </citation>
    <scope>NUCLEOTIDE SEQUENCE [LARGE SCALE GENOMIC DNA]</scope>
    <source>
        <strain evidence="1 2">CECT 3146</strain>
    </source>
</reference>
<name>A0A7W8EZU9_STRST</name>
<gene>
    <name evidence="1" type="ORF">FHS40_008702</name>
</gene>
<comment type="caution">
    <text evidence="1">The sequence shown here is derived from an EMBL/GenBank/DDBJ whole genome shotgun (WGS) entry which is preliminary data.</text>
</comment>
<accession>A0A7W8EZU9</accession>
<dbReference type="AlphaFoldDB" id="A0A7W8EZU9"/>